<evidence type="ECO:0000256" key="1">
    <source>
        <dbReference type="SAM" id="MobiDB-lite"/>
    </source>
</evidence>
<keyword evidence="3" id="KW-1185">Reference proteome</keyword>
<comment type="caution">
    <text evidence="2">The sequence shown here is derived from an EMBL/GenBank/DDBJ whole genome shotgun (WGS) entry which is preliminary data.</text>
</comment>
<gene>
    <name evidence="2" type="ORF">PPRIM_AZ9-3.1.T0130328</name>
</gene>
<sequence length="312" mass="37059">MLQKEEKLEQIEIQKKQSSQQKEELKQFQEIKDQLNQTNIQSEPSRIQSPLLGFEQNSNPQDQFNNNNNSTQSNIVQIDKRFLLPQDANYITYLSENTKLLKEKYVQHCMDSLQSIQEFVINQGLSRQKKQSNFRQNDQSSNKKNKHIHINDLSLQNSEQFQQPNFQETSQKKQSISSSKDNIQKIKEDPQFKEKFSIIQKILEYLKLFEIQSSTKKISILEDALIVGQVFLQLSDQRKTLQEYYIDIQRNYNYQRSFSAFQTRIKVQRNLYKEWTLENLEQLLKVLQDYPQKALQDLTLIQNNNIKIPSLD</sequence>
<name>A0A8S1KEB2_PARPR</name>
<proteinExistence type="predicted"/>
<dbReference type="Proteomes" id="UP000688137">
    <property type="component" value="Unassembled WGS sequence"/>
</dbReference>
<dbReference type="OMA" id="HCMDSLQ"/>
<evidence type="ECO:0000313" key="2">
    <source>
        <dbReference type="EMBL" id="CAD8049214.1"/>
    </source>
</evidence>
<reference evidence="2" key="1">
    <citation type="submission" date="2021-01" db="EMBL/GenBank/DDBJ databases">
        <authorList>
            <consortium name="Genoscope - CEA"/>
            <person name="William W."/>
        </authorList>
    </citation>
    <scope>NUCLEOTIDE SEQUENCE</scope>
</reference>
<organism evidence="2 3">
    <name type="scientific">Paramecium primaurelia</name>
    <dbReference type="NCBI Taxonomy" id="5886"/>
    <lineage>
        <taxon>Eukaryota</taxon>
        <taxon>Sar</taxon>
        <taxon>Alveolata</taxon>
        <taxon>Ciliophora</taxon>
        <taxon>Intramacronucleata</taxon>
        <taxon>Oligohymenophorea</taxon>
        <taxon>Peniculida</taxon>
        <taxon>Parameciidae</taxon>
        <taxon>Paramecium</taxon>
    </lineage>
</organism>
<protein>
    <submittedName>
        <fullName evidence="2">Uncharacterized protein</fullName>
    </submittedName>
</protein>
<feature type="region of interest" description="Disordered" evidence="1">
    <location>
        <begin position="127"/>
        <end position="146"/>
    </location>
</feature>
<feature type="region of interest" description="Disordered" evidence="1">
    <location>
        <begin position="51"/>
        <end position="71"/>
    </location>
</feature>
<feature type="region of interest" description="Disordered" evidence="1">
    <location>
        <begin position="1"/>
        <end position="25"/>
    </location>
</feature>
<evidence type="ECO:0000313" key="3">
    <source>
        <dbReference type="Proteomes" id="UP000688137"/>
    </source>
</evidence>
<feature type="compositionally biased region" description="Polar residues" evidence="1">
    <location>
        <begin position="133"/>
        <end position="142"/>
    </location>
</feature>
<dbReference type="EMBL" id="CAJJDM010000010">
    <property type="protein sequence ID" value="CAD8049214.1"/>
    <property type="molecule type" value="Genomic_DNA"/>
</dbReference>
<accession>A0A8S1KEB2</accession>
<dbReference type="AlphaFoldDB" id="A0A8S1KEB2"/>
<feature type="compositionally biased region" description="Low complexity" evidence="1">
    <location>
        <begin position="56"/>
        <end position="71"/>
    </location>
</feature>